<dbReference type="InterPro" id="IPR022159">
    <property type="entry name" value="STIP/TFIP11_N"/>
</dbReference>
<evidence type="ECO:0000256" key="1">
    <source>
        <dbReference type="SAM" id="MobiDB-lite"/>
    </source>
</evidence>
<feature type="compositionally biased region" description="Gly residues" evidence="1">
    <location>
        <begin position="135"/>
        <end position="207"/>
    </location>
</feature>
<evidence type="ECO:0000259" key="2">
    <source>
        <dbReference type="Pfam" id="PF12457"/>
    </source>
</evidence>
<evidence type="ECO:0000313" key="4">
    <source>
        <dbReference type="Proteomes" id="UP000236333"/>
    </source>
</evidence>
<dbReference type="GO" id="GO:0000390">
    <property type="term" value="P:spliceosomal complex disassembly"/>
    <property type="evidence" value="ECO:0007669"/>
    <property type="project" value="InterPro"/>
</dbReference>
<keyword evidence="4" id="KW-1185">Reference proteome</keyword>
<dbReference type="Pfam" id="PF12457">
    <property type="entry name" value="TIP_N"/>
    <property type="match status" value="1"/>
</dbReference>
<dbReference type="GO" id="GO:0071008">
    <property type="term" value="C:U2-type post-mRNA release spliceosomal complex"/>
    <property type="evidence" value="ECO:0007669"/>
    <property type="project" value="TreeGrafter"/>
</dbReference>
<proteinExistence type="predicted"/>
<sequence>MADPNEFQHYERLDMERDYEGGQWVGGEFFYSKKRKKQTQSKDDQIYGVFADDSDSDGDRRGRRRDRGDRDGERDYTKPVGFVSSGKVVQDTMKQDEEEDGTAGATFGPAQRPGSEGLHGVEGAEGDEEAEGRPSFGGLGLGARGGLGSGGSGGGGGEGGRGGLGSGGGGGGAGARGGLGSGGGGGGEGGRGGLGSGGGGGGDGGLGFKPAGSRDGGGGGGGDEEDEEEAVMPSAFGKRHPHANLDGTLPPQPAAYGAPYGSEAGGYATAAAAAAGVAAAAASAAAASIASRDLTLRDLVMRFAEEHGVEFQPKGGRSHEGLPVYGFGAVSVVLDNTSGVVRAQLGPRWAPMSLDQLLALVVARTGK</sequence>
<feature type="compositionally biased region" description="Basic and acidic residues" evidence="1">
    <location>
        <begin position="66"/>
        <end position="77"/>
    </location>
</feature>
<dbReference type="OrthoDB" id="4822at2759"/>
<dbReference type="PANTHER" id="PTHR23329">
    <property type="entry name" value="TUFTELIN-INTERACTING PROTEIN 11-RELATED"/>
    <property type="match status" value="1"/>
</dbReference>
<protein>
    <recommendedName>
        <fullName evidence="2">Tuftelin interacting protein N-terminal domain-containing protein</fullName>
    </recommendedName>
</protein>
<dbReference type="AlphaFoldDB" id="A0A2J7ZP32"/>
<dbReference type="PANTHER" id="PTHR23329:SF1">
    <property type="entry name" value="TUFTELIN-INTERACTING PROTEIN 11"/>
    <property type="match status" value="1"/>
</dbReference>
<dbReference type="Proteomes" id="UP000236333">
    <property type="component" value="Unassembled WGS sequence"/>
</dbReference>
<feature type="domain" description="Tuftelin interacting protein N-terminal" evidence="2">
    <location>
        <begin position="9"/>
        <end position="100"/>
    </location>
</feature>
<reference evidence="3 4" key="1">
    <citation type="journal article" date="2017" name="Mol. Biol. Evol.">
        <title>The 4-celled Tetrabaena socialis nuclear genome reveals the essential components for genetic control of cell number at the origin of multicellularity in the volvocine lineage.</title>
        <authorList>
            <person name="Featherston J."/>
            <person name="Arakaki Y."/>
            <person name="Hanschen E.R."/>
            <person name="Ferris P.J."/>
            <person name="Michod R.E."/>
            <person name="Olson B.J.S.C."/>
            <person name="Nozaki H."/>
            <person name="Durand P.M."/>
        </authorList>
    </citation>
    <scope>NUCLEOTIDE SEQUENCE [LARGE SCALE GENOMIC DNA]</scope>
    <source>
        <strain evidence="3 4">NIES-571</strain>
    </source>
</reference>
<dbReference type="InterPro" id="IPR045211">
    <property type="entry name" value="TFP11/STIP/Ntr1"/>
</dbReference>
<comment type="caution">
    <text evidence="3">The sequence shown here is derived from an EMBL/GenBank/DDBJ whole genome shotgun (WGS) entry which is preliminary data.</text>
</comment>
<accession>A0A2J7ZP32</accession>
<dbReference type="EMBL" id="PGGS01000739">
    <property type="protein sequence ID" value="PNH02018.1"/>
    <property type="molecule type" value="Genomic_DNA"/>
</dbReference>
<name>A0A2J7ZP32_9CHLO</name>
<evidence type="ECO:0000313" key="3">
    <source>
        <dbReference type="EMBL" id="PNH02018.1"/>
    </source>
</evidence>
<feature type="region of interest" description="Disordered" evidence="1">
    <location>
        <begin position="33"/>
        <end position="250"/>
    </location>
</feature>
<organism evidence="3 4">
    <name type="scientific">Tetrabaena socialis</name>
    <dbReference type="NCBI Taxonomy" id="47790"/>
    <lineage>
        <taxon>Eukaryota</taxon>
        <taxon>Viridiplantae</taxon>
        <taxon>Chlorophyta</taxon>
        <taxon>core chlorophytes</taxon>
        <taxon>Chlorophyceae</taxon>
        <taxon>CS clade</taxon>
        <taxon>Chlamydomonadales</taxon>
        <taxon>Tetrabaenaceae</taxon>
        <taxon>Tetrabaena</taxon>
    </lineage>
</organism>
<gene>
    <name evidence="3" type="ORF">TSOC_012032</name>
</gene>